<dbReference type="EC" id="3.5.1.44" evidence="3"/>
<organism evidence="4 5">
    <name type="scientific">Neptuniibacter caesariensis</name>
    <dbReference type="NCBI Taxonomy" id="207954"/>
    <lineage>
        <taxon>Bacteria</taxon>
        <taxon>Pseudomonadati</taxon>
        <taxon>Pseudomonadota</taxon>
        <taxon>Gammaproteobacteria</taxon>
        <taxon>Oceanospirillales</taxon>
        <taxon>Oceanospirillaceae</taxon>
        <taxon>Neptuniibacter</taxon>
    </lineage>
</organism>
<dbReference type="GO" id="GO:0006935">
    <property type="term" value="P:chemotaxis"/>
    <property type="evidence" value="ECO:0007669"/>
    <property type="project" value="UniProtKB-UniRule"/>
</dbReference>
<dbReference type="CDD" id="cd16352">
    <property type="entry name" value="CheD"/>
    <property type="match status" value="1"/>
</dbReference>
<comment type="catalytic activity">
    <reaction evidence="3">
        <text>L-glutaminyl-[protein] + H2O = L-glutamyl-[protein] + NH4(+)</text>
        <dbReference type="Rhea" id="RHEA:16441"/>
        <dbReference type="Rhea" id="RHEA-COMP:10207"/>
        <dbReference type="Rhea" id="RHEA-COMP:10208"/>
        <dbReference type="ChEBI" id="CHEBI:15377"/>
        <dbReference type="ChEBI" id="CHEBI:28938"/>
        <dbReference type="ChEBI" id="CHEBI:29973"/>
        <dbReference type="ChEBI" id="CHEBI:30011"/>
        <dbReference type="EC" id="3.5.1.44"/>
    </reaction>
</comment>
<gene>
    <name evidence="3" type="primary">cheD</name>
    <name evidence="4" type="ORF">MED92_13803</name>
</gene>
<dbReference type="InterPro" id="IPR005659">
    <property type="entry name" value="Chemorcpt_Glu_NH3ase_CheD"/>
</dbReference>
<evidence type="ECO:0000256" key="1">
    <source>
        <dbReference type="ARBA" id="ARBA00022500"/>
    </source>
</evidence>
<accession>A0A7U8C6E6</accession>
<keyword evidence="5" id="KW-1185">Reference proteome</keyword>
<dbReference type="SUPFAM" id="SSF64438">
    <property type="entry name" value="CNF1/YfiH-like putative cysteine hydrolases"/>
    <property type="match status" value="1"/>
</dbReference>
<dbReference type="Pfam" id="PF03975">
    <property type="entry name" value="CheD"/>
    <property type="match status" value="1"/>
</dbReference>
<comment type="similarity">
    <text evidence="3">Belongs to the CheD family.</text>
</comment>
<keyword evidence="2 3" id="KW-0378">Hydrolase</keyword>
<dbReference type="EMBL" id="AAOW01000014">
    <property type="protein sequence ID" value="EAR60754.1"/>
    <property type="molecule type" value="Genomic_DNA"/>
</dbReference>
<protein>
    <recommendedName>
        <fullName evidence="3">Probable chemoreceptor glutamine deamidase CheD</fullName>
        <ecNumber evidence="3">3.5.1.44</ecNumber>
    </recommendedName>
</protein>
<reference evidence="4 5" key="1">
    <citation type="submission" date="2006-02" db="EMBL/GenBank/DDBJ databases">
        <authorList>
            <person name="Pinhassi J."/>
            <person name="Pedros-Alio C."/>
            <person name="Ferriera S."/>
            <person name="Johnson J."/>
            <person name="Kravitz S."/>
            <person name="Halpern A."/>
            <person name="Remington K."/>
            <person name="Beeson K."/>
            <person name="Tran B."/>
            <person name="Rogers Y.-H."/>
            <person name="Friedman R."/>
            <person name="Venter J.C."/>
        </authorList>
    </citation>
    <scope>NUCLEOTIDE SEQUENCE [LARGE SCALE GENOMIC DNA]</scope>
    <source>
        <strain evidence="4 5">MED92</strain>
    </source>
</reference>
<dbReference type="PANTHER" id="PTHR35147">
    <property type="entry name" value="CHEMORECEPTOR GLUTAMINE DEAMIDASE CHED-RELATED"/>
    <property type="match status" value="1"/>
</dbReference>
<dbReference type="HAMAP" id="MF_01440">
    <property type="entry name" value="CheD"/>
    <property type="match status" value="1"/>
</dbReference>
<comment type="caution">
    <text evidence="4">The sequence shown here is derived from an EMBL/GenBank/DDBJ whole genome shotgun (WGS) entry which is preliminary data.</text>
</comment>
<dbReference type="AlphaFoldDB" id="A0A7U8C6E6"/>
<dbReference type="InterPro" id="IPR011324">
    <property type="entry name" value="Cytotoxic_necrot_fac-like_cat"/>
</dbReference>
<dbReference type="Proteomes" id="UP000002171">
    <property type="component" value="Unassembled WGS sequence"/>
</dbReference>
<name>A0A7U8C6E6_NEPCE</name>
<dbReference type="InterPro" id="IPR038592">
    <property type="entry name" value="CheD-like_sf"/>
</dbReference>
<comment type="function">
    <text evidence="3">Probably deamidates glutamine residues to glutamate on methyl-accepting chemotaxis receptors (MCPs), playing an important role in chemotaxis.</text>
</comment>
<dbReference type="RefSeq" id="WP_007020426.1">
    <property type="nucleotide sequence ID" value="NZ_CH724125.1"/>
</dbReference>
<evidence type="ECO:0000313" key="5">
    <source>
        <dbReference type="Proteomes" id="UP000002171"/>
    </source>
</evidence>
<proteinExistence type="inferred from homology"/>
<evidence type="ECO:0000256" key="3">
    <source>
        <dbReference type="HAMAP-Rule" id="MF_01440"/>
    </source>
</evidence>
<evidence type="ECO:0000313" key="4">
    <source>
        <dbReference type="EMBL" id="EAR60754.1"/>
    </source>
</evidence>
<evidence type="ECO:0000256" key="2">
    <source>
        <dbReference type="ARBA" id="ARBA00022801"/>
    </source>
</evidence>
<dbReference type="Gene3D" id="3.30.1330.200">
    <property type="match status" value="1"/>
</dbReference>
<dbReference type="PANTHER" id="PTHR35147:SF2">
    <property type="entry name" value="CHEMORECEPTOR GLUTAMINE DEAMIDASE CHED-RELATED"/>
    <property type="match status" value="1"/>
</dbReference>
<dbReference type="GO" id="GO:0050568">
    <property type="term" value="F:protein-glutamine glutaminase activity"/>
    <property type="evidence" value="ECO:0007669"/>
    <property type="project" value="UniProtKB-UniRule"/>
</dbReference>
<sequence length="203" mass="23044">MIDRPEIPQQLSDFSHFGPFWEPRWKRYAVKVKPGEHYVANQDVVITTVLGSCISACIYDPVMGLGGLNHFMLPAGEADHIGSSSRYGLFAMEQLINDMMKQGCQRQNMQVKLTGGGNMMVGLSDIGQQNIDFILKYIEDEGLNLIASDLGGDQARRVAYFPLEGRMLVNKLDHREDQRLIEEERSYRVEVDRNLDDSDVELF</sequence>
<keyword evidence="1 3" id="KW-0145">Chemotaxis</keyword>
<dbReference type="OrthoDB" id="9807202at2"/>